<name>A0A916NIM7_9PROT</name>
<organism evidence="1 2">
    <name type="scientific">Georgfuchsia toluolica</name>
    <dbReference type="NCBI Taxonomy" id="424218"/>
    <lineage>
        <taxon>Bacteria</taxon>
        <taxon>Pseudomonadati</taxon>
        <taxon>Pseudomonadota</taxon>
        <taxon>Betaproteobacteria</taxon>
        <taxon>Nitrosomonadales</taxon>
        <taxon>Sterolibacteriaceae</taxon>
        <taxon>Georgfuchsia</taxon>
    </lineage>
</organism>
<sequence length="38" mass="4340">MLMQITPPEIVVVHRDIAAQPIARTALRARYLLLVDRV</sequence>
<evidence type="ECO:0000313" key="2">
    <source>
        <dbReference type="Proteomes" id="UP000742786"/>
    </source>
</evidence>
<accession>A0A916NIM7</accession>
<protein>
    <submittedName>
        <fullName evidence="1">Uncharacterized protein</fullName>
    </submittedName>
</protein>
<gene>
    <name evidence="1" type="ORF">GTOL_12609</name>
</gene>
<evidence type="ECO:0000313" key="1">
    <source>
        <dbReference type="EMBL" id="CAG4884726.1"/>
    </source>
</evidence>
<reference evidence="1" key="1">
    <citation type="submission" date="2021-04" db="EMBL/GenBank/DDBJ databases">
        <authorList>
            <person name="Hornung B."/>
        </authorList>
    </citation>
    <scope>NUCLEOTIDE SEQUENCE</scope>
    <source>
        <strain evidence="1">G5G6</strain>
    </source>
</reference>
<dbReference type="Proteomes" id="UP000742786">
    <property type="component" value="Unassembled WGS sequence"/>
</dbReference>
<dbReference type="EMBL" id="CAJQUM010000001">
    <property type="protein sequence ID" value="CAG4884726.1"/>
    <property type="molecule type" value="Genomic_DNA"/>
</dbReference>
<proteinExistence type="predicted"/>
<dbReference type="AlphaFoldDB" id="A0A916NIM7"/>
<comment type="caution">
    <text evidence="1">The sequence shown here is derived from an EMBL/GenBank/DDBJ whole genome shotgun (WGS) entry which is preliminary data.</text>
</comment>
<keyword evidence="2" id="KW-1185">Reference proteome</keyword>